<gene>
    <name evidence="2" type="ORF">IWX90DRAFT_158473</name>
</gene>
<keyword evidence="3" id="KW-1185">Reference proteome</keyword>
<sequence length="251" mass="26797">MADSTMDGGCRAGADSNRTHEVGSNDQSREAEHNNQFQDAGGNEQPGAKSGDEAHAADINNHSEGLDSMTGSETATTVTNTPTSPVHAEANSGHTGEHGFQTVSGTVHLINLLLPRLPFSQVSPIIASQGSPRSLVLDLSAKVPSSTPAGRLPSAWFERATGPSSALCRAATGALFAATDGSTLRQYPSTMMSRAPLFPQSLWCPKMNQFKAQTKQRHSRTMESNMLPHYRVGVPGGPLLCRWTPWSWECL</sequence>
<feature type="compositionally biased region" description="Basic and acidic residues" evidence="1">
    <location>
        <begin position="17"/>
        <end position="33"/>
    </location>
</feature>
<evidence type="ECO:0000313" key="2">
    <source>
        <dbReference type="EMBL" id="KAK8173931.1"/>
    </source>
</evidence>
<feature type="compositionally biased region" description="Low complexity" evidence="1">
    <location>
        <begin position="74"/>
        <end position="83"/>
    </location>
</feature>
<comment type="caution">
    <text evidence="2">The sequence shown here is derived from an EMBL/GenBank/DDBJ whole genome shotgun (WGS) entry which is preliminary data.</text>
</comment>
<accession>A0ABR1Y061</accession>
<organism evidence="2 3">
    <name type="scientific">Phyllosticta citrichinensis</name>
    <dbReference type="NCBI Taxonomy" id="1130410"/>
    <lineage>
        <taxon>Eukaryota</taxon>
        <taxon>Fungi</taxon>
        <taxon>Dikarya</taxon>
        <taxon>Ascomycota</taxon>
        <taxon>Pezizomycotina</taxon>
        <taxon>Dothideomycetes</taxon>
        <taxon>Dothideomycetes incertae sedis</taxon>
        <taxon>Botryosphaeriales</taxon>
        <taxon>Phyllostictaceae</taxon>
        <taxon>Phyllosticta</taxon>
    </lineage>
</organism>
<dbReference type="EMBL" id="JBBWUH010000003">
    <property type="protein sequence ID" value="KAK8173931.1"/>
    <property type="molecule type" value="Genomic_DNA"/>
</dbReference>
<name>A0ABR1Y061_9PEZI</name>
<dbReference type="Proteomes" id="UP001456524">
    <property type="component" value="Unassembled WGS sequence"/>
</dbReference>
<proteinExistence type="predicted"/>
<protein>
    <submittedName>
        <fullName evidence="2">Uncharacterized protein</fullName>
    </submittedName>
</protein>
<reference evidence="2 3" key="1">
    <citation type="journal article" date="2022" name="G3 (Bethesda)">
        <title>Enemy or ally: a genomic approach to elucidate the lifestyle of Phyllosticta citrichinaensis.</title>
        <authorList>
            <person name="Buijs V.A."/>
            <person name="Groenewald J.Z."/>
            <person name="Haridas S."/>
            <person name="LaButti K.M."/>
            <person name="Lipzen A."/>
            <person name="Martin F.M."/>
            <person name="Barry K."/>
            <person name="Grigoriev I.V."/>
            <person name="Crous P.W."/>
            <person name="Seidl M.F."/>
        </authorList>
    </citation>
    <scope>NUCLEOTIDE SEQUENCE [LARGE SCALE GENOMIC DNA]</scope>
    <source>
        <strain evidence="2 3">CBS 129764</strain>
    </source>
</reference>
<evidence type="ECO:0000256" key="1">
    <source>
        <dbReference type="SAM" id="MobiDB-lite"/>
    </source>
</evidence>
<evidence type="ECO:0000313" key="3">
    <source>
        <dbReference type="Proteomes" id="UP001456524"/>
    </source>
</evidence>
<feature type="region of interest" description="Disordered" evidence="1">
    <location>
        <begin position="1"/>
        <end position="99"/>
    </location>
</feature>